<keyword evidence="4" id="KW-0808">Transferase</keyword>
<evidence type="ECO:0000256" key="4">
    <source>
        <dbReference type="ARBA" id="ARBA00022679"/>
    </source>
</evidence>
<evidence type="ECO:0000256" key="5">
    <source>
        <dbReference type="ARBA" id="ARBA00022692"/>
    </source>
</evidence>
<evidence type="ECO:0000256" key="16">
    <source>
        <dbReference type="ARBA" id="ARBA00047951"/>
    </source>
</evidence>
<dbReference type="InterPro" id="IPR002902">
    <property type="entry name" value="GNK2"/>
</dbReference>
<dbReference type="AlphaFoldDB" id="A0A6J1ADL4"/>
<dbReference type="GO" id="GO:0006950">
    <property type="term" value="P:response to stress"/>
    <property type="evidence" value="ECO:0007669"/>
    <property type="project" value="UniProtKB-ARBA"/>
</dbReference>
<comment type="catalytic activity">
    <reaction evidence="15">
        <text>L-seryl-[protein] + ATP = O-phospho-L-seryl-[protein] + ADP + H(+)</text>
        <dbReference type="Rhea" id="RHEA:17989"/>
        <dbReference type="Rhea" id="RHEA-COMP:9863"/>
        <dbReference type="Rhea" id="RHEA-COMP:11604"/>
        <dbReference type="ChEBI" id="CHEBI:15378"/>
        <dbReference type="ChEBI" id="CHEBI:29999"/>
        <dbReference type="ChEBI" id="CHEBI:30616"/>
        <dbReference type="ChEBI" id="CHEBI:83421"/>
        <dbReference type="ChEBI" id="CHEBI:456216"/>
    </reaction>
</comment>
<keyword evidence="10" id="KW-0067">ATP-binding</keyword>
<evidence type="ECO:0000256" key="2">
    <source>
        <dbReference type="ARBA" id="ARBA00022527"/>
    </source>
</evidence>
<evidence type="ECO:0000256" key="7">
    <source>
        <dbReference type="ARBA" id="ARBA00022737"/>
    </source>
</evidence>
<comment type="catalytic activity">
    <reaction evidence="16">
        <text>L-threonyl-[protein] + ATP = O-phospho-L-threonyl-[protein] + ADP + H(+)</text>
        <dbReference type="Rhea" id="RHEA:46608"/>
        <dbReference type="Rhea" id="RHEA-COMP:11060"/>
        <dbReference type="Rhea" id="RHEA-COMP:11605"/>
        <dbReference type="ChEBI" id="CHEBI:15378"/>
        <dbReference type="ChEBI" id="CHEBI:30013"/>
        <dbReference type="ChEBI" id="CHEBI:30616"/>
        <dbReference type="ChEBI" id="CHEBI:61977"/>
        <dbReference type="ChEBI" id="CHEBI:456216"/>
    </reaction>
</comment>
<dbReference type="FunFam" id="1.10.510.10:FF:000129">
    <property type="entry name" value="cysteine-rich receptor-like protein kinase 10"/>
    <property type="match status" value="1"/>
</dbReference>
<proteinExistence type="predicted"/>
<dbReference type="GO" id="GO:0004674">
    <property type="term" value="F:protein serine/threonine kinase activity"/>
    <property type="evidence" value="ECO:0007669"/>
    <property type="project" value="UniProtKB-KW"/>
</dbReference>
<dbReference type="PANTHER" id="PTHR27002">
    <property type="entry name" value="RECEPTOR-LIKE SERINE/THREONINE-PROTEIN KINASE SD1-8"/>
    <property type="match status" value="1"/>
</dbReference>
<feature type="chain" id="PRO_5026770865" evidence="19">
    <location>
        <begin position="25"/>
        <end position="672"/>
    </location>
</feature>
<evidence type="ECO:0000256" key="6">
    <source>
        <dbReference type="ARBA" id="ARBA00022729"/>
    </source>
</evidence>
<keyword evidence="12 18" id="KW-0472">Membrane</keyword>
<dbReference type="GeneID" id="110416934"/>
<dbReference type="FunFam" id="3.30.430.20:FF:000009">
    <property type="entry name" value="Cysteine-rich receptor-like protein kinase 28"/>
    <property type="match status" value="1"/>
</dbReference>
<dbReference type="CDD" id="cd23509">
    <property type="entry name" value="Gnk2-like"/>
    <property type="match status" value="2"/>
</dbReference>
<evidence type="ECO:0000256" key="12">
    <source>
        <dbReference type="ARBA" id="ARBA00023136"/>
    </source>
</evidence>
<feature type="compositionally biased region" description="Low complexity" evidence="17">
    <location>
        <begin position="263"/>
        <end position="279"/>
    </location>
</feature>
<evidence type="ECO:0000256" key="9">
    <source>
        <dbReference type="ARBA" id="ARBA00022777"/>
    </source>
</evidence>
<keyword evidence="14" id="KW-0325">Glycoprotein</keyword>
<dbReference type="InterPro" id="IPR011009">
    <property type="entry name" value="Kinase-like_dom_sf"/>
</dbReference>
<feature type="domain" description="Protein kinase" evidence="20">
    <location>
        <begin position="346"/>
        <end position="629"/>
    </location>
</feature>
<dbReference type="Pfam" id="PF07714">
    <property type="entry name" value="PK_Tyr_Ser-Thr"/>
    <property type="match status" value="1"/>
</dbReference>
<feature type="signal peptide" evidence="19">
    <location>
        <begin position="1"/>
        <end position="24"/>
    </location>
</feature>
<dbReference type="RefSeq" id="XP_021284759.1">
    <property type="nucleotide sequence ID" value="XM_021429084.1"/>
</dbReference>
<dbReference type="FunFam" id="3.30.200.20:FF:000142">
    <property type="entry name" value="Cysteine-rich receptor-like protein kinase 10"/>
    <property type="match status" value="1"/>
</dbReference>
<reference evidence="23" key="1">
    <citation type="submission" date="2025-08" db="UniProtKB">
        <authorList>
            <consortium name="RefSeq"/>
        </authorList>
    </citation>
    <scope>IDENTIFICATION</scope>
    <source>
        <tissue evidence="23">Leaf</tissue>
    </source>
</reference>
<accession>A0A6J1ADL4</accession>
<dbReference type="InterPro" id="IPR038408">
    <property type="entry name" value="GNK2_sf"/>
</dbReference>
<keyword evidence="5 18" id="KW-0812">Transmembrane</keyword>
<keyword evidence="7" id="KW-0677">Repeat</keyword>
<feature type="domain" description="Gnk2-homologous" evidence="21">
    <location>
        <begin position="29"/>
        <end position="131"/>
    </location>
</feature>
<dbReference type="PROSITE" id="PS50011">
    <property type="entry name" value="PROTEIN_KINASE_DOM"/>
    <property type="match status" value="1"/>
</dbReference>
<keyword evidence="13" id="KW-0675">Receptor</keyword>
<dbReference type="Gene3D" id="3.30.430.20">
    <property type="entry name" value="Gnk2 domain, C-X8-C-X2-C motif"/>
    <property type="match status" value="2"/>
</dbReference>
<dbReference type="Pfam" id="PF01657">
    <property type="entry name" value="Stress-antifung"/>
    <property type="match status" value="2"/>
</dbReference>
<evidence type="ECO:0000256" key="14">
    <source>
        <dbReference type="ARBA" id="ARBA00023180"/>
    </source>
</evidence>
<feature type="domain" description="Gnk2-homologous" evidence="21">
    <location>
        <begin position="137"/>
        <end position="242"/>
    </location>
</feature>
<keyword evidence="2" id="KW-0723">Serine/threonine-protein kinase</keyword>
<dbReference type="Gene3D" id="1.10.510.10">
    <property type="entry name" value="Transferase(Phosphotransferase) domain 1"/>
    <property type="match status" value="1"/>
</dbReference>
<dbReference type="InterPro" id="IPR001245">
    <property type="entry name" value="Ser-Thr/Tyr_kinase_cat_dom"/>
</dbReference>
<evidence type="ECO:0000313" key="22">
    <source>
        <dbReference type="Proteomes" id="UP000504621"/>
    </source>
</evidence>
<protein>
    <submittedName>
        <fullName evidence="23">Cysteine-rich receptor-like protein kinase 10</fullName>
    </submittedName>
</protein>
<dbReference type="SMART" id="SM00220">
    <property type="entry name" value="S_TKc"/>
    <property type="match status" value="1"/>
</dbReference>
<keyword evidence="9" id="KW-0418">Kinase</keyword>
<evidence type="ECO:0000256" key="3">
    <source>
        <dbReference type="ARBA" id="ARBA00022553"/>
    </source>
</evidence>
<feature type="region of interest" description="Disordered" evidence="17">
    <location>
        <begin position="637"/>
        <end position="672"/>
    </location>
</feature>
<dbReference type="InterPro" id="IPR000719">
    <property type="entry name" value="Prot_kinase_dom"/>
</dbReference>
<evidence type="ECO:0000256" key="10">
    <source>
        <dbReference type="ARBA" id="ARBA00022840"/>
    </source>
</evidence>
<dbReference type="PROSITE" id="PS51473">
    <property type="entry name" value="GNK2"/>
    <property type="match status" value="2"/>
</dbReference>
<dbReference type="PANTHER" id="PTHR27002:SF1040">
    <property type="entry name" value="OS07G0538400 PROTEIN"/>
    <property type="match status" value="1"/>
</dbReference>
<feature type="compositionally biased region" description="Polar residues" evidence="17">
    <location>
        <begin position="637"/>
        <end position="665"/>
    </location>
</feature>
<dbReference type="OrthoDB" id="688481at2759"/>
<dbReference type="PROSITE" id="PS00108">
    <property type="entry name" value="PROTEIN_KINASE_ST"/>
    <property type="match status" value="1"/>
</dbReference>
<evidence type="ECO:0000259" key="20">
    <source>
        <dbReference type="PROSITE" id="PS50011"/>
    </source>
</evidence>
<dbReference type="GO" id="GO:0005524">
    <property type="term" value="F:ATP binding"/>
    <property type="evidence" value="ECO:0007669"/>
    <property type="project" value="UniProtKB-KW"/>
</dbReference>
<keyword evidence="11 18" id="KW-1133">Transmembrane helix</keyword>
<dbReference type="SUPFAM" id="SSF56112">
    <property type="entry name" value="Protein kinase-like (PK-like)"/>
    <property type="match status" value="1"/>
</dbReference>
<name>A0A6J1ADL4_9ROSI</name>
<evidence type="ECO:0000256" key="8">
    <source>
        <dbReference type="ARBA" id="ARBA00022741"/>
    </source>
</evidence>
<evidence type="ECO:0000259" key="21">
    <source>
        <dbReference type="PROSITE" id="PS51473"/>
    </source>
</evidence>
<dbReference type="CDD" id="cd14066">
    <property type="entry name" value="STKc_IRAK"/>
    <property type="match status" value="1"/>
</dbReference>
<feature type="region of interest" description="Disordered" evidence="17">
    <location>
        <begin position="248"/>
        <end position="279"/>
    </location>
</feature>
<dbReference type="Proteomes" id="UP000504621">
    <property type="component" value="Unplaced"/>
</dbReference>
<evidence type="ECO:0000256" key="19">
    <source>
        <dbReference type="SAM" id="SignalP"/>
    </source>
</evidence>
<dbReference type="Gene3D" id="3.30.200.20">
    <property type="entry name" value="Phosphorylase Kinase, domain 1"/>
    <property type="match status" value="1"/>
</dbReference>
<comment type="subcellular location">
    <subcellularLocation>
        <location evidence="1">Membrane</location>
        <topology evidence="1">Single-pass membrane protein</topology>
    </subcellularLocation>
</comment>
<dbReference type="InterPro" id="IPR008271">
    <property type="entry name" value="Ser/Thr_kinase_AS"/>
</dbReference>
<evidence type="ECO:0000256" key="18">
    <source>
        <dbReference type="SAM" id="Phobius"/>
    </source>
</evidence>
<keyword evidence="3" id="KW-0597">Phosphoprotein</keyword>
<feature type="transmembrane region" description="Helical" evidence="18">
    <location>
        <begin position="285"/>
        <end position="311"/>
    </location>
</feature>
<gene>
    <name evidence="23" type="primary">LOC110416934</name>
</gene>
<evidence type="ECO:0000313" key="23">
    <source>
        <dbReference type="RefSeq" id="XP_021284759.1"/>
    </source>
</evidence>
<dbReference type="FunFam" id="3.30.430.20:FF:000002">
    <property type="entry name" value="Cysteine-rich receptor-like protein kinase 10"/>
    <property type="match status" value="1"/>
</dbReference>
<evidence type="ECO:0000256" key="13">
    <source>
        <dbReference type="ARBA" id="ARBA00023170"/>
    </source>
</evidence>
<evidence type="ECO:0000256" key="1">
    <source>
        <dbReference type="ARBA" id="ARBA00004167"/>
    </source>
</evidence>
<evidence type="ECO:0000256" key="11">
    <source>
        <dbReference type="ARBA" id="ARBA00022989"/>
    </source>
</evidence>
<sequence length="672" mass="74773">MMQPIVTVTLPLLLFFSLLSSIHAYVADQERYFFCDGTGNDTTRSIFGQNVNTTLSSLAANASLNGFYTTTVGQDLDKVYGLVQCRGDVSKEDCQACVDTAAKEISQFCPNKTEAMIGYNNCSLRYSDWHFFSTASNSPIIPFYNTRNVTDPDLFDRQLADLFRNLSSTAANTTSKFAVGSTSYSDFSDIYGMVQCTRDLAENSCSSCLQAIIGYIPQCCNQRQGARIFTMSCNLRFELYTFFQASSPPTSQLLPPPPPPIEPKSSPGSTTNSTSSQGKQNTSKAMVIVAVTSLGSVALLVILIICGCFFWRKAKKRAADDHDDYETNMESLVIGLDTLKDATRNFSDEYKLGQGGFGPVYKGTLLDGREIAVKRLSSNSRQGLEELKTEVMLVAKLLHRNLVKLLGFCLEEEEKLLVYEYLPNGSLDKTLFDQSKRFSLEWERRHKIIVGIARGLLYLHEDSQLRIIHRDLKTSNILLDEHMNPKISDFGLAKLFGESQTQGNTNRIAGTYGYMAPEYAKNGHFSTKSDVYSFGILVLEIVTGRKNSTFRSSINLQSHAWLHWTNGTTLELLDPVLSDQWPKFEVMKCVHIGLLCVQEAAADRPTMSEIVMMLSSYSITAPAPSRPAFFVSNENRTTHSAVHSDSSQSADSNPDLRQQSVNEVTISELHPR</sequence>
<keyword evidence="22" id="KW-1185">Reference proteome</keyword>
<dbReference type="GO" id="GO:0005886">
    <property type="term" value="C:plasma membrane"/>
    <property type="evidence" value="ECO:0007669"/>
    <property type="project" value="TreeGrafter"/>
</dbReference>
<evidence type="ECO:0000256" key="17">
    <source>
        <dbReference type="SAM" id="MobiDB-lite"/>
    </source>
</evidence>
<keyword evidence="6 19" id="KW-0732">Signal</keyword>
<keyword evidence="8" id="KW-0547">Nucleotide-binding</keyword>
<evidence type="ECO:0000256" key="15">
    <source>
        <dbReference type="ARBA" id="ARBA00047558"/>
    </source>
</evidence>
<organism evidence="22 23">
    <name type="scientific">Herrania umbratica</name>
    <dbReference type="NCBI Taxonomy" id="108875"/>
    <lineage>
        <taxon>Eukaryota</taxon>
        <taxon>Viridiplantae</taxon>
        <taxon>Streptophyta</taxon>
        <taxon>Embryophyta</taxon>
        <taxon>Tracheophyta</taxon>
        <taxon>Spermatophyta</taxon>
        <taxon>Magnoliopsida</taxon>
        <taxon>eudicotyledons</taxon>
        <taxon>Gunneridae</taxon>
        <taxon>Pentapetalae</taxon>
        <taxon>rosids</taxon>
        <taxon>malvids</taxon>
        <taxon>Malvales</taxon>
        <taxon>Malvaceae</taxon>
        <taxon>Byttnerioideae</taxon>
        <taxon>Herrania</taxon>
    </lineage>
</organism>